<dbReference type="EMBL" id="ACCJ01000125">
    <property type="protein sequence ID" value="EEG55758.1"/>
    <property type="molecule type" value="Genomic_DNA"/>
</dbReference>
<accession>C0CYU1</accession>
<dbReference type="Proteomes" id="UP000004756">
    <property type="component" value="Unassembled WGS sequence"/>
</dbReference>
<proteinExistence type="predicted"/>
<protein>
    <submittedName>
        <fullName evidence="1">Uncharacterized protein</fullName>
    </submittedName>
</protein>
<evidence type="ECO:0000313" key="2">
    <source>
        <dbReference type="Proteomes" id="UP000004756"/>
    </source>
</evidence>
<evidence type="ECO:0000313" key="1">
    <source>
        <dbReference type="EMBL" id="EEG55758.1"/>
    </source>
</evidence>
<dbReference type="HOGENOM" id="CLU_2914148_0_0_9"/>
<reference evidence="1 2" key="2">
    <citation type="submission" date="2009-02" db="EMBL/GenBank/DDBJ databases">
        <title>Draft genome sequence of Clostridium asparagiforme (DSM 15981).</title>
        <authorList>
            <person name="Sudarsanam P."/>
            <person name="Ley R."/>
            <person name="Guruge J."/>
            <person name="Turnbaugh P.J."/>
            <person name="Mahowald M."/>
            <person name="Liep D."/>
            <person name="Gordon J."/>
        </authorList>
    </citation>
    <scope>NUCLEOTIDE SEQUENCE [LARGE SCALE GENOMIC DNA]</scope>
    <source>
        <strain evidence="1 2">DSM 15981</strain>
    </source>
</reference>
<reference evidence="1 2" key="1">
    <citation type="submission" date="2009-01" db="EMBL/GenBank/DDBJ databases">
        <authorList>
            <person name="Fulton L."/>
            <person name="Clifton S."/>
            <person name="Fulton B."/>
            <person name="Xu J."/>
            <person name="Minx P."/>
            <person name="Pepin K.H."/>
            <person name="Johnson M."/>
            <person name="Bhonagiri V."/>
            <person name="Nash W.E."/>
            <person name="Mardis E.R."/>
            <person name="Wilson R.K."/>
        </authorList>
    </citation>
    <scope>NUCLEOTIDE SEQUENCE [LARGE SCALE GENOMIC DNA]</scope>
    <source>
        <strain evidence="1 2">DSM 15981</strain>
    </source>
</reference>
<organism evidence="1 2">
    <name type="scientific">[Clostridium] asparagiforme DSM 15981</name>
    <dbReference type="NCBI Taxonomy" id="518636"/>
    <lineage>
        <taxon>Bacteria</taxon>
        <taxon>Bacillati</taxon>
        <taxon>Bacillota</taxon>
        <taxon>Clostridia</taxon>
        <taxon>Lachnospirales</taxon>
        <taxon>Lachnospiraceae</taxon>
        <taxon>Enterocloster</taxon>
    </lineage>
</organism>
<comment type="caution">
    <text evidence="1">The sequence shown here is derived from an EMBL/GenBank/DDBJ whole genome shotgun (WGS) entry which is preliminary data.</text>
</comment>
<sequence length="61" mass="7082">MTDTPLWILVDKNSYVSSLYFVISRQADDQHYVSSLYFVTSRQADDQRYVSLIILCHQPPG</sequence>
<dbReference type="AlphaFoldDB" id="C0CYU1"/>
<keyword evidence="2" id="KW-1185">Reference proteome</keyword>
<name>C0CYU1_9FIRM</name>
<gene>
    <name evidence="1" type="ORF">CLOSTASPAR_02167</name>
</gene>